<dbReference type="FunFam" id="3.30.565.10:FF:000010">
    <property type="entry name" value="Sensor histidine kinase RcsC"/>
    <property type="match status" value="1"/>
</dbReference>
<keyword evidence="4" id="KW-0808">Transferase</keyword>
<evidence type="ECO:0000256" key="5">
    <source>
        <dbReference type="ARBA" id="ARBA00022741"/>
    </source>
</evidence>
<feature type="modified residue" description="4-aspartylphosphate" evidence="11">
    <location>
        <position position="56"/>
    </location>
</feature>
<dbReference type="PANTHER" id="PTHR45339">
    <property type="entry name" value="HYBRID SIGNAL TRANSDUCTION HISTIDINE KINASE J"/>
    <property type="match status" value="1"/>
</dbReference>
<feature type="domain" description="Response regulatory" evidence="13">
    <location>
        <begin position="7"/>
        <end position="123"/>
    </location>
</feature>
<keyword evidence="6 14" id="KW-0418">Kinase</keyword>
<evidence type="ECO:0000256" key="7">
    <source>
        <dbReference type="ARBA" id="ARBA00022840"/>
    </source>
</evidence>
<organism evidence="14 15">
    <name type="scientific">Candidatus Electronema aureum</name>
    <dbReference type="NCBI Taxonomy" id="2005002"/>
    <lineage>
        <taxon>Bacteria</taxon>
        <taxon>Pseudomonadati</taxon>
        <taxon>Thermodesulfobacteriota</taxon>
        <taxon>Desulfobulbia</taxon>
        <taxon>Desulfobulbales</taxon>
        <taxon>Desulfobulbaceae</taxon>
        <taxon>Candidatus Electronema</taxon>
    </lineage>
</organism>
<dbReference type="SMART" id="SM00448">
    <property type="entry name" value="REC"/>
    <property type="match status" value="2"/>
</dbReference>
<comment type="subunit">
    <text evidence="9">At low DSF concentrations, interacts with RpfF.</text>
</comment>
<accession>A0A521G333</accession>
<evidence type="ECO:0000313" key="15">
    <source>
        <dbReference type="Proteomes" id="UP000316238"/>
    </source>
</evidence>
<feature type="modified residue" description="4-aspartylphosphate" evidence="11">
    <location>
        <position position="447"/>
    </location>
</feature>
<comment type="catalytic activity">
    <reaction evidence="1">
        <text>ATP + protein L-histidine = ADP + protein N-phospho-L-histidine.</text>
        <dbReference type="EC" id="2.7.13.3"/>
    </reaction>
</comment>
<proteinExistence type="predicted"/>
<dbReference type="Gene3D" id="1.10.287.130">
    <property type="match status" value="1"/>
</dbReference>
<evidence type="ECO:0000256" key="2">
    <source>
        <dbReference type="ARBA" id="ARBA00012438"/>
    </source>
</evidence>
<evidence type="ECO:0000256" key="11">
    <source>
        <dbReference type="PROSITE-ProRule" id="PRU00169"/>
    </source>
</evidence>
<evidence type="ECO:0000256" key="10">
    <source>
        <dbReference type="ARBA" id="ARBA00068150"/>
    </source>
</evidence>
<dbReference type="CDD" id="cd19920">
    <property type="entry name" value="REC_PA4781-like"/>
    <property type="match status" value="1"/>
</dbReference>
<evidence type="ECO:0000256" key="8">
    <source>
        <dbReference type="ARBA" id="ARBA00023012"/>
    </source>
</evidence>
<dbReference type="InterPro" id="IPR036097">
    <property type="entry name" value="HisK_dim/P_sf"/>
</dbReference>
<feature type="domain" description="Histidine kinase" evidence="12">
    <location>
        <begin position="152"/>
        <end position="373"/>
    </location>
</feature>
<feature type="domain" description="Response regulatory" evidence="13">
    <location>
        <begin position="397"/>
        <end position="539"/>
    </location>
</feature>
<dbReference type="EC" id="2.7.13.3" evidence="2"/>
<dbReference type="InterPro" id="IPR011006">
    <property type="entry name" value="CheY-like_superfamily"/>
</dbReference>
<name>A0A521G333_9BACT</name>
<evidence type="ECO:0000256" key="9">
    <source>
        <dbReference type="ARBA" id="ARBA00064003"/>
    </source>
</evidence>
<dbReference type="EMBL" id="NQJD01000007">
    <property type="protein sequence ID" value="TAA75439.1"/>
    <property type="molecule type" value="Genomic_DNA"/>
</dbReference>
<sequence>MSEKKYTLLIIDDIIDNLMLLGEAMSPAYKIKVATSGKQGLELAVQEPLPDLILLDIMMPGMDGYEVCRRLKKDSRTKHIPVIFLSALDKESDELQGLDAGAVDFITKPFKLEIVRARISTQLELLKMRQQLQEARLRAEAASQSKSVFLANMSHEIRTPMSAIMGMTDLSLEKAVDSQQRSYLETVKLSADSLLSLINDILDFSKIEAGQMELDEHPFVLAEAVEAAVRTVSVLSQEKGLDIFVDIAPSVPAMVDGDSLRFRQIILNLLSNAIKFSEKGPIRITVIPDKIGPETIAVRVAVIDRGIGVKADKISSIFSAFSQEDSSVSRKFGGTGLGLAICRQLCELMDGTISVQSEQGKGATFTFVVIFGLTSQELPQKKVIAASSEEIKLQPVRILLVEDNPANRFLLRVVLEKDQHQVIEAIDGVEALHVLLDDDRFDLILSDVQMPRLDGYSLTRLIRFCEQGEELDEDTSDKVEASLIDRLRRRLHGRHRLIIAMTANAMSGDQEKCFDAGMDDYLTKPIDKKQLACTLRRWLPAA</sequence>
<dbReference type="SUPFAM" id="SSF55874">
    <property type="entry name" value="ATPase domain of HSP90 chaperone/DNA topoisomerase II/histidine kinase"/>
    <property type="match status" value="1"/>
</dbReference>
<gene>
    <name evidence="14" type="ORF">CDV28_10786</name>
</gene>
<dbReference type="Gene3D" id="3.30.565.10">
    <property type="entry name" value="Histidine kinase-like ATPase, C-terminal domain"/>
    <property type="match status" value="1"/>
</dbReference>
<dbReference type="AlphaFoldDB" id="A0A521G333"/>
<dbReference type="PROSITE" id="PS50110">
    <property type="entry name" value="RESPONSE_REGULATORY"/>
    <property type="match status" value="2"/>
</dbReference>
<dbReference type="CDD" id="cd17546">
    <property type="entry name" value="REC_hyHK_CKI1_RcsC-like"/>
    <property type="match status" value="1"/>
</dbReference>
<dbReference type="InterPro" id="IPR001789">
    <property type="entry name" value="Sig_transdc_resp-reg_receiver"/>
</dbReference>
<dbReference type="Pfam" id="PF00512">
    <property type="entry name" value="HisKA"/>
    <property type="match status" value="1"/>
</dbReference>
<dbReference type="Pfam" id="PF02518">
    <property type="entry name" value="HATPase_c"/>
    <property type="match status" value="1"/>
</dbReference>
<keyword evidence="5" id="KW-0547">Nucleotide-binding</keyword>
<dbReference type="PRINTS" id="PR00344">
    <property type="entry name" value="BCTRLSENSOR"/>
</dbReference>
<dbReference type="PANTHER" id="PTHR45339:SF1">
    <property type="entry name" value="HYBRID SIGNAL TRANSDUCTION HISTIDINE KINASE J"/>
    <property type="match status" value="1"/>
</dbReference>
<keyword evidence="3 11" id="KW-0597">Phosphoprotein</keyword>
<evidence type="ECO:0000259" key="12">
    <source>
        <dbReference type="PROSITE" id="PS50109"/>
    </source>
</evidence>
<dbReference type="Pfam" id="PF00072">
    <property type="entry name" value="Response_reg"/>
    <property type="match status" value="2"/>
</dbReference>
<evidence type="ECO:0000313" key="14">
    <source>
        <dbReference type="EMBL" id="TAA75439.1"/>
    </source>
</evidence>
<protein>
    <recommendedName>
        <fullName evidence="10">Sensory/regulatory protein RpfC</fullName>
        <ecNumber evidence="2">2.7.13.3</ecNumber>
    </recommendedName>
</protein>
<dbReference type="Gene3D" id="3.40.50.2300">
    <property type="match status" value="2"/>
</dbReference>
<dbReference type="CDD" id="cd00082">
    <property type="entry name" value="HisKA"/>
    <property type="match status" value="1"/>
</dbReference>
<dbReference type="GO" id="GO:0000155">
    <property type="term" value="F:phosphorelay sensor kinase activity"/>
    <property type="evidence" value="ECO:0007669"/>
    <property type="project" value="InterPro"/>
</dbReference>
<dbReference type="FunFam" id="1.10.287.130:FF:000002">
    <property type="entry name" value="Two-component osmosensing histidine kinase"/>
    <property type="match status" value="1"/>
</dbReference>
<dbReference type="InterPro" id="IPR004358">
    <property type="entry name" value="Sig_transdc_His_kin-like_C"/>
</dbReference>
<dbReference type="SMART" id="SM00387">
    <property type="entry name" value="HATPase_c"/>
    <property type="match status" value="1"/>
</dbReference>
<dbReference type="PROSITE" id="PS50109">
    <property type="entry name" value="HIS_KIN"/>
    <property type="match status" value="1"/>
</dbReference>
<dbReference type="CDD" id="cd16922">
    <property type="entry name" value="HATPase_EvgS-ArcB-TorS-like"/>
    <property type="match status" value="1"/>
</dbReference>
<dbReference type="InterPro" id="IPR036890">
    <property type="entry name" value="HATPase_C_sf"/>
</dbReference>
<dbReference type="SMART" id="SM00388">
    <property type="entry name" value="HisKA"/>
    <property type="match status" value="1"/>
</dbReference>
<dbReference type="GO" id="GO:0005524">
    <property type="term" value="F:ATP binding"/>
    <property type="evidence" value="ECO:0007669"/>
    <property type="project" value="UniProtKB-KW"/>
</dbReference>
<evidence type="ECO:0000256" key="6">
    <source>
        <dbReference type="ARBA" id="ARBA00022777"/>
    </source>
</evidence>
<keyword evidence="7" id="KW-0067">ATP-binding</keyword>
<evidence type="ECO:0000256" key="3">
    <source>
        <dbReference type="ARBA" id="ARBA00022553"/>
    </source>
</evidence>
<dbReference type="Proteomes" id="UP000316238">
    <property type="component" value="Unassembled WGS sequence"/>
</dbReference>
<comment type="caution">
    <text evidence="14">The sequence shown here is derived from an EMBL/GenBank/DDBJ whole genome shotgun (WGS) entry which is preliminary data.</text>
</comment>
<keyword evidence="15" id="KW-1185">Reference proteome</keyword>
<keyword evidence="8" id="KW-0902">Two-component regulatory system</keyword>
<dbReference type="SUPFAM" id="SSF47384">
    <property type="entry name" value="Homodimeric domain of signal transducing histidine kinase"/>
    <property type="match status" value="1"/>
</dbReference>
<evidence type="ECO:0000256" key="4">
    <source>
        <dbReference type="ARBA" id="ARBA00022679"/>
    </source>
</evidence>
<evidence type="ECO:0000259" key="13">
    <source>
        <dbReference type="PROSITE" id="PS50110"/>
    </source>
</evidence>
<dbReference type="InterPro" id="IPR003661">
    <property type="entry name" value="HisK_dim/P_dom"/>
</dbReference>
<evidence type="ECO:0000256" key="1">
    <source>
        <dbReference type="ARBA" id="ARBA00000085"/>
    </source>
</evidence>
<dbReference type="SUPFAM" id="SSF52172">
    <property type="entry name" value="CheY-like"/>
    <property type="match status" value="2"/>
</dbReference>
<dbReference type="InterPro" id="IPR003594">
    <property type="entry name" value="HATPase_dom"/>
</dbReference>
<reference evidence="14" key="1">
    <citation type="submission" date="2017-07" db="EMBL/GenBank/DDBJ databases">
        <title>The cable genome - Insights into the physiology and evolution of filamentous bacteria capable of sulfide oxidation via long distance electron transfer.</title>
        <authorList>
            <person name="Thorup C."/>
            <person name="Bjerg J.T."/>
            <person name="Schreiber L."/>
            <person name="Nielsen L.P."/>
            <person name="Kjeldsen K.U."/>
            <person name="Boesen T."/>
            <person name="Boggild A."/>
            <person name="Meysman F."/>
            <person name="Geelhoed J."/>
            <person name="Schramm A."/>
        </authorList>
    </citation>
    <scope>NUCLEOTIDE SEQUENCE [LARGE SCALE GENOMIC DNA]</scope>
    <source>
        <strain evidence="14">GS</strain>
    </source>
</reference>
<dbReference type="InterPro" id="IPR005467">
    <property type="entry name" value="His_kinase_dom"/>
</dbReference>